<evidence type="ECO:0000256" key="1">
    <source>
        <dbReference type="ARBA" id="ARBA00009576"/>
    </source>
</evidence>
<evidence type="ECO:0000313" key="5">
    <source>
        <dbReference type="Proteomes" id="UP000799439"/>
    </source>
</evidence>
<comment type="similarity">
    <text evidence="1">Belongs to the cerato-ulmin hydrophobin family.</text>
</comment>
<dbReference type="SUPFAM" id="SSF101751">
    <property type="entry name" value="Hydrophobin II, HfbII"/>
    <property type="match status" value="1"/>
</dbReference>
<dbReference type="CDD" id="cd23508">
    <property type="entry name" value="hydrophobin_II"/>
    <property type="match status" value="1"/>
</dbReference>
<feature type="chain" id="PRO_5040405952" evidence="3">
    <location>
        <begin position="19"/>
        <end position="96"/>
    </location>
</feature>
<comment type="caution">
    <text evidence="4">The sequence shown here is derived from an EMBL/GenBank/DDBJ whole genome shotgun (WGS) entry which is preliminary data.</text>
</comment>
<proteinExistence type="inferred from homology"/>
<dbReference type="InterPro" id="IPR036686">
    <property type="entry name" value="Class_II_Hydrophobin_sf"/>
</dbReference>
<keyword evidence="3" id="KW-0732">Signal</keyword>
<dbReference type="AlphaFoldDB" id="A0A9P4J8K3"/>
<dbReference type="InterPro" id="IPR010636">
    <property type="entry name" value="Class_II_hydrophobin"/>
</dbReference>
<evidence type="ECO:0000313" key="4">
    <source>
        <dbReference type="EMBL" id="KAF2155417.1"/>
    </source>
</evidence>
<dbReference type="OrthoDB" id="4500971at2759"/>
<gene>
    <name evidence="4" type="ORF">K461DRAFT_292280</name>
</gene>
<feature type="signal peptide" evidence="3">
    <location>
        <begin position="1"/>
        <end position="18"/>
    </location>
</feature>
<name>A0A9P4J8K3_9PEZI</name>
<protein>
    <submittedName>
        <fullName evidence="4">Uncharacterized protein</fullName>
    </submittedName>
</protein>
<dbReference type="GO" id="GO:0005576">
    <property type="term" value="C:extracellular region"/>
    <property type="evidence" value="ECO:0007669"/>
    <property type="project" value="InterPro"/>
</dbReference>
<dbReference type="PANTHER" id="PTHR42341:SF1">
    <property type="entry name" value="HYDROPHOBIN"/>
    <property type="match status" value="1"/>
</dbReference>
<sequence length="96" mass="9696">MRSSIITSLCLAATAVMAMPANLAPRQATICTGLYGTPQCCATDVLGVADLNCANPPAAPTSEQNFVDTCAAIGQQARCCAIPILGQALLCDAPLG</sequence>
<dbReference type="Pfam" id="PF06766">
    <property type="entry name" value="Hydrophobin_2"/>
    <property type="match status" value="1"/>
</dbReference>
<organism evidence="4 5">
    <name type="scientific">Myriangium duriaei CBS 260.36</name>
    <dbReference type="NCBI Taxonomy" id="1168546"/>
    <lineage>
        <taxon>Eukaryota</taxon>
        <taxon>Fungi</taxon>
        <taxon>Dikarya</taxon>
        <taxon>Ascomycota</taxon>
        <taxon>Pezizomycotina</taxon>
        <taxon>Dothideomycetes</taxon>
        <taxon>Dothideomycetidae</taxon>
        <taxon>Myriangiales</taxon>
        <taxon>Myriangiaceae</taxon>
        <taxon>Myriangium</taxon>
    </lineage>
</organism>
<dbReference type="EMBL" id="ML996083">
    <property type="protein sequence ID" value="KAF2155417.1"/>
    <property type="molecule type" value="Genomic_DNA"/>
</dbReference>
<evidence type="ECO:0000256" key="3">
    <source>
        <dbReference type="SAM" id="SignalP"/>
    </source>
</evidence>
<dbReference type="Gene3D" id="3.20.120.10">
    <property type="entry name" value="Hydrophobin"/>
    <property type="match status" value="1"/>
</dbReference>
<dbReference type="Proteomes" id="UP000799439">
    <property type="component" value="Unassembled WGS sequence"/>
</dbReference>
<keyword evidence="2" id="KW-1015">Disulfide bond</keyword>
<evidence type="ECO:0000256" key="2">
    <source>
        <dbReference type="ARBA" id="ARBA00023157"/>
    </source>
</evidence>
<keyword evidence="5" id="KW-1185">Reference proteome</keyword>
<reference evidence="4" key="1">
    <citation type="journal article" date="2020" name="Stud. Mycol.">
        <title>101 Dothideomycetes genomes: a test case for predicting lifestyles and emergence of pathogens.</title>
        <authorList>
            <person name="Haridas S."/>
            <person name="Albert R."/>
            <person name="Binder M."/>
            <person name="Bloem J."/>
            <person name="Labutti K."/>
            <person name="Salamov A."/>
            <person name="Andreopoulos B."/>
            <person name="Baker S."/>
            <person name="Barry K."/>
            <person name="Bills G."/>
            <person name="Bluhm B."/>
            <person name="Cannon C."/>
            <person name="Castanera R."/>
            <person name="Culley D."/>
            <person name="Daum C."/>
            <person name="Ezra D."/>
            <person name="Gonzalez J."/>
            <person name="Henrissat B."/>
            <person name="Kuo A."/>
            <person name="Liang C."/>
            <person name="Lipzen A."/>
            <person name="Lutzoni F."/>
            <person name="Magnuson J."/>
            <person name="Mondo S."/>
            <person name="Nolan M."/>
            <person name="Ohm R."/>
            <person name="Pangilinan J."/>
            <person name="Park H.-J."/>
            <person name="Ramirez L."/>
            <person name="Alfaro M."/>
            <person name="Sun H."/>
            <person name="Tritt A."/>
            <person name="Yoshinaga Y."/>
            <person name="Zwiers L.-H."/>
            <person name="Turgeon B."/>
            <person name="Goodwin S."/>
            <person name="Spatafora J."/>
            <person name="Crous P."/>
            <person name="Grigoriev I."/>
        </authorList>
    </citation>
    <scope>NUCLEOTIDE SEQUENCE</scope>
    <source>
        <strain evidence="4">CBS 260.36</strain>
    </source>
</reference>
<dbReference type="PANTHER" id="PTHR42341">
    <property type="entry name" value="HYDROPHOBIN"/>
    <property type="match status" value="1"/>
</dbReference>
<accession>A0A9P4J8K3</accession>